<reference evidence="2" key="2">
    <citation type="submission" date="2020-09" db="EMBL/GenBank/DDBJ databases">
        <authorList>
            <person name="Sun Q."/>
            <person name="Zhou Y."/>
        </authorList>
    </citation>
    <scope>NUCLEOTIDE SEQUENCE</scope>
    <source>
        <strain evidence="2">CGMCC 4.7308</strain>
    </source>
</reference>
<feature type="region of interest" description="Disordered" evidence="1">
    <location>
        <begin position="132"/>
        <end position="170"/>
    </location>
</feature>
<dbReference type="AlphaFoldDB" id="A0A917WE93"/>
<evidence type="ECO:0000256" key="1">
    <source>
        <dbReference type="SAM" id="MobiDB-lite"/>
    </source>
</evidence>
<name>A0A917WE93_9ACTN</name>
<accession>A0A917WE93</accession>
<reference evidence="2" key="1">
    <citation type="journal article" date="2014" name="Int. J. Syst. Evol. Microbiol.">
        <title>Complete genome sequence of Corynebacterium casei LMG S-19264T (=DSM 44701T), isolated from a smear-ripened cheese.</title>
        <authorList>
            <consortium name="US DOE Joint Genome Institute (JGI-PGF)"/>
            <person name="Walter F."/>
            <person name="Albersmeier A."/>
            <person name="Kalinowski J."/>
            <person name="Ruckert C."/>
        </authorList>
    </citation>
    <scope>NUCLEOTIDE SEQUENCE</scope>
    <source>
        <strain evidence="2">CGMCC 4.7308</strain>
    </source>
</reference>
<sequence length="170" mass="17116">MLVAAVVVSAAACGAPDPLRAYRPDGSSTAEFTGAVADFAAAVRAGDGVRLVAQDDRAAPDGDDPDSGTDAGVRDLLAAYGGRTVSVVSYSAIAPGSAGARLRVFCADGRSVTFGQGFVGLDGRWRPVIRAARDRPSVAVAGRADPPSAEAGPPSPAPRPGTEPYPPCPR</sequence>
<proteinExistence type="predicted"/>
<dbReference type="EMBL" id="BMNA01000002">
    <property type="protein sequence ID" value="GGL94953.1"/>
    <property type="molecule type" value="Genomic_DNA"/>
</dbReference>
<feature type="compositionally biased region" description="Pro residues" evidence="1">
    <location>
        <begin position="153"/>
        <end position="170"/>
    </location>
</feature>
<gene>
    <name evidence="2" type="ORF">GCM10011594_13420</name>
</gene>
<dbReference type="Proteomes" id="UP000655208">
    <property type="component" value="Unassembled WGS sequence"/>
</dbReference>
<organism evidence="2 3">
    <name type="scientific">Nakamurella endophytica</name>
    <dbReference type="NCBI Taxonomy" id="1748367"/>
    <lineage>
        <taxon>Bacteria</taxon>
        <taxon>Bacillati</taxon>
        <taxon>Actinomycetota</taxon>
        <taxon>Actinomycetes</taxon>
        <taxon>Nakamurellales</taxon>
        <taxon>Nakamurellaceae</taxon>
        <taxon>Nakamurella</taxon>
    </lineage>
</organism>
<evidence type="ECO:0000313" key="2">
    <source>
        <dbReference type="EMBL" id="GGL94953.1"/>
    </source>
</evidence>
<keyword evidence="3" id="KW-1185">Reference proteome</keyword>
<protein>
    <submittedName>
        <fullName evidence="2">Uncharacterized protein</fullName>
    </submittedName>
</protein>
<evidence type="ECO:0000313" key="3">
    <source>
        <dbReference type="Proteomes" id="UP000655208"/>
    </source>
</evidence>
<comment type="caution">
    <text evidence="2">The sequence shown here is derived from an EMBL/GenBank/DDBJ whole genome shotgun (WGS) entry which is preliminary data.</text>
</comment>